<reference evidence="1 2" key="1">
    <citation type="submission" date="2020-04" db="EMBL/GenBank/DDBJ databases">
        <title>Bacillus sp. UniB3 isolated from commercial digestive syrup.</title>
        <authorList>
            <person name="Thorat V."/>
            <person name="Kirdat K."/>
            <person name="Tiwarekar B."/>
            <person name="Yadav A."/>
        </authorList>
    </citation>
    <scope>NUCLEOTIDE SEQUENCE [LARGE SCALE GENOMIC DNA]</scope>
    <source>
        <strain evidence="1 2">UniB3</strain>
    </source>
</reference>
<keyword evidence="2" id="KW-1185">Reference proteome</keyword>
<gene>
    <name evidence="1" type="ORF">HHU08_15285</name>
</gene>
<sequence length="115" mass="13505">MAIFHQFGIIANFDKQEAYIHYAPDHYKCIAVNDDMIEELKEQLAMMKTYFHTYNRPANGLAYWGITLIPPESLPLFLEIVLSNKNRRKSKEHTDLAIKILEAQETKKYMIHYGI</sequence>
<dbReference type="EMBL" id="JABBPK010000001">
    <property type="protein sequence ID" value="NMO78348.1"/>
    <property type="molecule type" value="Genomic_DNA"/>
</dbReference>
<comment type="caution">
    <text evidence="1">The sequence shown here is derived from an EMBL/GenBank/DDBJ whole genome shotgun (WGS) entry which is preliminary data.</text>
</comment>
<evidence type="ECO:0000313" key="2">
    <source>
        <dbReference type="Proteomes" id="UP000588491"/>
    </source>
</evidence>
<accession>A0A7Y0PMT4</accession>
<dbReference type="Proteomes" id="UP000588491">
    <property type="component" value="Unassembled WGS sequence"/>
</dbReference>
<dbReference type="AlphaFoldDB" id="A0A7Y0PMT4"/>
<proteinExistence type="predicted"/>
<dbReference type="RefSeq" id="WP_016203219.1">
    <property type="nucleotide sequence ID" value="NZ_JABBPK010000001.1"/>
</dbReference>
<name>A0A7Y0PMT4_9BACI</name>
<evidence type="ECO:0000313" key="1">
    <source>
        <dbReference type="EMBL" id="NMO78348.1"/>
    </source>
</evidence>
<organism evidence="1 2">
    <name type="scientific">Niallia alba</name>
    <dbReference type="NCBI Taxonomy" id="2729105"/>
    <lineage>
        <taxon>Bacteria</taxon>
        <taxon>Bacillati</taxon>
        <taxon>Bacillota</taxon>
        <taxon>Bacilli</taxon>
        <taxon>Bacillales</taxon>
        <taxon>Bacillaceae</taxon>
        <taxon>Niallia</taxon>
    </lineage>
</organism>
<protein>
    <submittedName>
        <fullName evidence="1">Short-chain dehydrogenase</fullName>
    </submittedName>
</protein>